<dbReference type="PROSITE" id="PS51257">
    <property type="entry name" value="PROKAR_LIPOPROTEIN"/>
    <property type="match status" value="1"/>
</dbReference>
<proteinExistence type="predicted"/>
<dbReference type="Pfam" id="PF12771">
    <property type="entry name" value="SusD-like_2"/>
    <property type="match status" value="1"/>
</dbReference>
<dbReference type="AlphaFoldDB" id="A0A521FGF9"/>
<evidence type="ECO:0000313" key="2">
    <source>
        <dbReference type="EMBL" id="SMO95205.1"/>
    </source>
</evidence>
<evidence type="ECO:0000256" key="1">
    <source>
        <dbReference type="SAM" id="SignalP"/>
    </source>
</evidence>
<dbReference type="EMBL" id="FXTN01000012">
    <property type="protein sequence ID" value="SMO95205.1"/>
    <property type="molecule type" value="Genomic_DNA"/>
</dbReference>
<dbReference type="Gene3D" id="1.25.40.390">
    <property type="match status" value="1"/>
</dbReference>
<dbReference type="InterPro" id="IPR011990">
    <property type="entry name" value="TPR-like_helical_dom_sf"/>
</dbReference>
<organism evidence="2 3">
    <name type="scientific">Pedobacter westerhofensis</name>
    <dbReference type="NCBI Taxonomy" id="425512"/>
    <lineage>
        <taxon>Bacteria</taxon>
        <taxon>Pseudomonadati</taxon>
        <taxon>Bacteroidota</taxon>
        <taxon>Sphingobacteriia</taxon>
        <taxon>Sphingobacteriales</taxon>
        <taxon>Sphingobacteriaceae</taxon>
        <taxon>Pedobacter</taxon>
    </lineage>
</organism>
<sequence length="522" mass="58483">MKKLYTVVFIACLLLSGTGCKKYLDVNTNPNAPQSVTANLYLAPMLHWMATAPQYDSRFINRYTQNMTVNSTISTWDRHGYDPVSDNGAELWRDVYWSFGQNLVDMMTKAEAEQRWDLLGVGYALKAWGWQSLTDVHGEIIIKEAIDPTKTTFNYDSQEFAYQEIQRLLNLAITNLQRTDGAVDAAFLGKTDIIYKGDRTKWLKFAYGLLAVNLNHYSNKTSLYKPDDVIAAVDKSFAGNIDDALVAYTGISNDDRNFLGPSRANMGSYRQTLFILGLLNGTQFAGAPDPRLKRMLSPSPDGQYRGLNPTFGNGALLTAQIPNNIWGYASATIAAGTPTIYIFDDKTKMPVMTYSQLQFIKAEAAYKKGDKATALTAYINGISTHIDFVNARNQDASQLPAQITAAEKLAYLSLPSVVPTPAALTLTQIMEQKYIAQWGWGCLEQWMDLRRYHYTDADPVTGQQVFAGFVIPTDIYPDNVGKPVYRIRPRYNSEYIWNRAGLDKIGGLAPDYHTKQTWIVQP</sequence>
<reference evidence="2 3" key="1">
    <citation type="submission" date="2017-05" db="EMBL/GenBank/DDBJ databases">
        <authorList>
            <person name="Varghese N."/>
            <person name="Submissions S."/>
        </authorList>
    </citation>
    <scope>NUCLEOTIDE SEQUENCE [LARGE SCALE GENOMIC DNA]</scope>
    <source>
        <strain evidence="2 3">DSM 19036</strain>
    </source>
</reference>
<keyword evidence="3" id="KW-1185">Reference proteome</keyword>
<protein>
    <submittedName>
        <fullName evidence="2">Starch-binding associating with outer membrane</fullName>
    </submittedName>
</protein>
<feature type="signal peptide" evidence="1">
    <location>
        <begin position="1"/>
        <end position="21"/>
    </location>
</feature>
<name>A0A521FGF9_9SPHI</name>
<dbReference type="CDD" id="cd08977">
    <property type="entry name" value="SusD"/>
    <property type="match status" value="1"/>
</dbReference>
<feature type="chain" id="PRO_5021792480" evidence="1">
    <location>
        <begin position="22"/>
        <end position="522"/>
    </location>
</feature>
<dbReference type="InterPro" id="IPR041662">
    <property type="entry name" value="SusD-like_2"/>
</dbReference>
<dbReference type="OrthoDB" id="9766256at2"/>
<dbReference type="SUPFAM" id="SSF48452">
    <property type="entry name" value="TPR-like"/>
    <property type="match status" value="1"/>
</dbReference>
<evidence type="ECO:0000313" key="3">
    <source>
        <dbReference type="Proteomes" id="UP000320300"/>
    </source>
</evidence>
<gene>
    <name evidence="2" type="ORF">SAMN06265348_11239</name>
</gene>
<accession>A0A521FGF9</accession>
<dbReference type="Proteomes" id="UP000320300">
    <property type="component" value="Unassembled WGS sequence"/>
</dbReference>
<dbReference type="RefSeq" id="WP_142530253.1">
    <property type="nucleotide sequence ID" value="NZ_CBCSJO010000011.1"/>
</dbReference>
<keyword evidence="1" id="KW-0732">Signal</keyword>